<reference evidence="4 5" key="1">
    <citation type="submission" date="2020-08" db="EMBL/GenBank/DDBJ databases">
        <title>Sequencing the genomes of 1000 actinobacteria strains.</title>
        <authorList>
            <person name="Klenk H.-P."/>
        </authorList>
    </citation>
    <scope>NUCLEOTIDE SEQUENCE [LARGE SCALE GENOMIC DNA]</scope>
    <source>
        <strain evidence="4 5">DSM 45272</strain>
    </source>
</reference>
<evidence type="ECO:0000313" key="5">
    <source>
        <dbReference type="Proteomes" id="UP000580861"/>
    </source>
</evidence>
<keyword evidence="1" id="KW-0328">Glycosyltransferase</keyword>
<dbReference type="GO" id="GO:0016757">
    <property type="term" value="F:glycosyltransferase activity"/>
    <property type="evidence" value="ECO:0007669"/>
    <property type="project" value="UniProtKB-KW"/>
</dbReference>
<gene>
    <name evidence="4" type="ORF">HDA45_001396</name>
</gene>
<organism evidence="4 5">
    <name type="scientific">Amycolatopsis umgeniensis</name>
    <dbReference type="NCBI Taxonomy" id="336628"/>
    <lineage>
        <taxon>Bacteria</taxon>
        <taxon>Bacillati</taxon>
        <taxon>Actinomycetota</taxon>
        <taxon>Actinomycetes</taxon>
        <taxon>Pseudonocardiales</taxon>
        <taxon>Pseudonocardiaceae</taxon>
        <taxon>Amycolatopsis</taxon>
    </lineage>
</organism>
<dbReference type="EMBL" id="JACHMX010000001">
    <property type="protein sequence ID" value="MBB5851309.1"/>
    <property type="molecule type" value="Genomic_DNA"/>
</dbReference>
<evidence type="ECO:0000259" key="3">
    <source>
        <dbReference type="Pfam" id="PF13439"/>
    </source>
</evidence>
<evidence type="ECO:0000256" key="2">
    <source>
        <dbReference type="ARBA" id="ARBA00022679"/>
    </source>
</evidence>
<dbReference type="CDD" id="cd03801">
    <property type="entry name" value="GT4_PimA-like"/>
    <property type="match status" value="1"/>
</dbReference>
<evidence type="ECO:0000313" key="4">
    <source>
        <dbReference type="EMBL" id="MBB5851309.1"/>
    </source>
</evidence>
<comment type="caution">
    <text evidence="4">The sequence shown here is derived from an EMBL/GenBank/DDBJ whole genome shotgun (WGS) entry which is preliminary data.</text>
</comment>
<dbReference type="Pfam" id="PF13439">
    <property type="entry name" value="Glyco_transf_4"/>
    <property type="match status" value="1"/>
</dbReference>
<dbReference type="AlphaFoldDB" id="A0A841AR59"/>
<keyword evidence="2 4" id="KW-0808">Transferase</keyword>
<dbReference type="PANTHER" id="PTHR12526">
    <property type="entry name" value="GLYCOSYLTRANSFERASE"/>
    <property type="match status" value="1"/>
</dbReference>
<dbReference type="Proteomes" id="UP000580861">
    <property type="component" value="Unassembled WGS sequence"/>
</dbReference>
<protein>
    <submittedName>
        <fullName evidence="4">Glycosyltransferase involved in cell wall biosynthesis</fullName>
    </submittedName>
</protein>
<sequence length="384" mass="41197">MKRIAYLLTQDRGGPVDVTVRLAATLLDEGVDVRVFGPLPARGAELLKGCHEHLLVAGKQDLSAAGRARAAIRAWRPDVVHAQDRRSGLVLAGSRFGRGVRPALVQTYHGVPDDVTEPWFRDAPGSGGPSAYTRAVLTGDAVVARMLDHTIVPAEAMGRFLRRRLRVPAGRLTRIDNCVGSVRPSPPAGPVRHLIFVGLLVERKGILDLLAALGALGVFPRDARLTVVGDGPQRAEAERAAQAPPLRGRVTFLGFRPDVPALIANADALVLPSAMEQQPLVVAEAMAAGKPVIATDTGGVADMLGPGHLVPPGDVRALAARLRTLFADPDPGRTGVLLAARARRRFTPEVCAQRHIDLYESLLRFDHHHRVGRGQLEGGGRWRR</sequence>
<accession>A0A841AR59</accession>
<dbReference type="PANTHER" id="PTHR12526:SF635">
    <property type="entry name" value="GLYCOSYL TRANSFERASE GROUP 1"/>
    <property type="match status" value="1"/>
</dbReference>
<dbReference type="SUPFAM" id="SSF53756">
    <property type="entry name" value="UDP-Glycosyltransferase/glycogen phosphorylase"/>
    <property type="match status" value="1"/>
</dbReference>
<proteinExistence type="predicted"/>
<feature type="domain" description="Glycosyltransferase subfamily 4-like N-terminal" evidence="3">
    <location>
        <begin position="13"/>
        <end position="179"/>
    </location>
</feature>
<dbReference type="Pfam" id="PF13692">
    <property type="entry name" value="Glyco_trans_1_4"/>
    <property type="match status" value="1"/>
</dbReference>
<name>A0A841AR59_9PSEU</name>
<evidence type="ECO:0000256" key="1">
    <source>
        <dbReference type="ARBA" id="ARBA00022676"/>
    </source>
</evidence>
<dbReference type="RefSeq" id="WP_184892964.1">
    <property type="nucleotide sequence ID" value="NZ_JACHMX010000001.1"/>
</dbReference>
<dbReference type="InterPro" id="IPR028098">
    <property type="entry name" value="Glyco_trans_4-like_N"/>
</dbReference>
<dbReference type="Gene3D" id="3.40.50.2000">
    <property type="entry name" value="Glycogen Phosphorylase B"/>
    <property type="match status" value="2"/>
</dbReference>
<keyword evidence="5" id="KW-1185">Reference proteome</keyword>